<feature type="compositionally biased region" description="Basic residues" evidence="1">
    <location>
        <begin position="200"/>
        <end position="209"/>
    </location>
</feature>
<organism evidence="2 3">
    <name type="scientific">Lentinula lateritia</name>
    <dbReference type="NCBI Taxonomy" id="40482"/>
    <lineage>
        <taxon>Eukaryota</taxon>
        <taxon>Fungi</taxon>
        <taxon>Dikarya</taxon>
        <taxon>Basidiomycota</taxon>
        <taxon>Agaricomycotina</taxon>
        <taxon>Agaricomycetes</taxon>
        <taxon>Agaricomycetidae</taxon>
        <taxon>Agaricales</taxon>
        <taxon>Marasmiineae</taxon>
        <taxon>Omphalotaceae</taxon>
        <taxon>Lentinula</taxon>
    </lineage>
</organism>
<feature type="region of interest" description="Disordered" evidence="1">
    <location>
        <begin position="106"/>
        <end position="302"/>
    </location>
</feature>
<feature type="compositionally biased region" description="Pro residues" evidence="1">
    <location>
        <begin position="86"/>
        <end position="96"/>
    </location>
</feature>
<evidence type="ECO:0000313" key="2">
    <source>
        <dbReference type="EMBL" id="KAJ4496836.1"/>
    </source>
</evidence>
<feature type="compositionally biased region" description="Basic and acidic residues" evidence="1">
    <location>
        <begin position="120"/>
        <end position="144"/>
    </location>
</feature>
<feature type="compositionally biased region" description="Polar residues" evidence="1">
    <location>
        <begin position="219"/>
        <end position="235"/>
    </location>
</feature>
<keyword evidence="3" id="KW-1185">Reference proteome</keyword>
<dbReference type="EMBL" id="JANVFT010000025">
    <property type="protein sequence ID" value="KAJ4496836.1"/>
    <property type="molecule type" value="Genomic_DNA"/>
</dbReference>
<gene>
    <name evidence="2" type="ORF">C8R41DRAFT_824955</name>
</gene>
<proteinExistence type="predicted"/>
<reference evidence="2" key="1">
    <citation type="submission" date="2022-08" db="EMBL/GenBank/DDBJ databases">
        <title>A Global Phylogenomic Analysis of the Shiitake Genus Lentinula.</title>
        <authorList>
            <consortium name="DOE Joint Genome Institute"/>
            <person name="Sierra-Patev S."/>
            <person name="Min B."/>
            <person name="Naranjo-Ortiz M."/>
            <person name="Looney B."/>
            <person name="Konkel Z."/>
            <person name="Slot J.C."/>
            <person name="Sakamoto Y."/>
            <person name="Steenwyk J.L."/>
            <person name="Rokas A."/>
            <person name="Carro J."/>
            <person name="Camarero S."/>
            <person name="Ferreira P."/>
            <person name="Molpeceres G."/>
            <person name="Ruiz-Duenas F.J."/>
            <person name="Serrano A."/>
            <person name="Henrissat B."/>
            <person name="Drula E."/>
            <person name="Hughes K.W."/>
            <person name="Mata J.L."/>
            <person name="Ishikawa N.K."/>
            <person name="Vargas-Isla R."/>
            <person name="Ushijima S."/>
            <person name="Smith C.A."/>
            <person name="Ahrendt S."/>
            <person name="Andreopoulos W."/>
            <person name="He G."/>
            <person name="Labutti K."/>
            <person name="Lipzen A."/>
            <person name="Ng V."/>
            <person name="Riley R."/>
            <person name="Sandor L."/>
            <person name="Barry K."/>
            <person name="Martinez A.T."/>
            <person name="Xiao Y."/>
            <person name="Gibbons J.G."/>
            <person name="Terashima K."/>
            <person name="Grigoriev I.V."/>
            <person name="Hibbett D.S."/>
        </authorList>
    </citation>
    <scope>NUCLEOTIDE SEQUENCE</scope>
    <source>
        <strain evidence="2">RHP3577 ss4</strain>
    </source>
</reference>
<evidence type="ECO:0000256" key="1">
    <source>
        <dbReference type="SAM" id="MobiDB-lite"/>
    </source>
</evidence>
<accession>A0ABQ8VKB7</accession>
<name>A0ABQ8VKB7_9AGAR</name>
<dbReference type="Proteomes" id="UP001150217">
    <property type="component" value="Unassembled WGS sequence"/>
</dbReference>
<feature type="compositionally biased region" description="Basic and acidic residues" evidence="1">
    <location>
        <begin position="176"/>
        <end position="195"/>
    </location>
</feature>
<evidence type="ECO:0000313" key="3">
    <source>
        <dbReference type="Proteomes" id="UP001150217"/>
    </source>
</evidence>
<feature type="region of interest" description="Disordered" evidence="1">
    <location>
        <begin position="81"/>
        <end position="100"/>
    </location>
</feature>
<protein>
    <submittedName>
        <fullName evidence="2">Uncharacterized protein</fullName>
    </submittedName>
</protein>
<sequence>MRIGPEETGSFLLFFHCQELVFVYTKPAFQLNVSGAHIKTSSDDIMKCSSAASALILASLSISAFDTYAAPVSIFGQNMPSVPSTPSTPNPVPFPPSLRREEITNSPRMLAEDTSAPEALEIRHFTNRERYPRANDADSKGLKVDEDEPSRSSTKSSKKSRVKDAPEAPAQFADPQTKESSRKSSKLKKTEDAHGGKPTNTHRHKKTHKSGPPVVAETINESPIENSLDIQSEELSSPAPVIRKRPKKLKPSAEKNDDESLPFGKSSKKPSYLTLSATSQRTSRKPKPIPPKPKTPNSTDGYFYAQNTTAAFNSASSSSATNANAFAVNDGNFGGGNVAGIGKPPEGVKTTSQGLFVN</sequence>
<comment type="caution">
    <text evidence="2">The sequence shown here is derived from an EMBL/GenBank/DDBJ whole genome shotgun (WGS) entry which is preliminary data.</text>
</comment>